<dbReference type="EMBL" id="MT799687">
    <property type="protein sequence ID" value="QOW37875.1"/>
    <property type="molecule type" value="Genomic_DNA"/>
</dbReference>
<dbReference type="GO" id="GO:0016757">
    <property type="term" value="F:glycosyltransferase activity"/>
    <property type="evidence" value="ECO:0007669"/>
    <property type="project" value="InterPro"/>
</dbReference>
<name>A0A7S6VFL0_LEUME</name>
<dbReference type="RefSeq" id="WP_115231233.1">
    <property type="nucleotide sequence ID" value="NZ_JBMDIF010000002.1"/>
</dbReference>
<accession>A0A7S6VFL0</accession>
<dbReference type="Gene3D" id="3.90.550.20">
    <property type="match status" value="1"/>
</dbReference>
<protein>
    <submittedName>
        <fullName evidence="1">Capsular polysaccharide biosynthesis protein</fullName>
    </submittedName>
</protein>
<proteinExistence type="predicted"/>
<evidence type="ECO:0000313" key="1">
    <source>
        <dbReference type="EMBL" id="QOW37875.1"/>
    </source>
</evidence>
<sequence length="313" mass="37041">MSELKKAIRKFGKGALIRGYIRTHTLWYIFLSFLINGSSKQGLELVRLGQQLKVKKLLYKRYKGIINNPIIENNIQQKSNYVWICWFQGIEQAPDIVKVCVESIVESFTEREVILVTKNNIANYVEIPDYMVNKWHDRKITDTHFSDILRAELLTKHGGIWIDATVFVSHKDYLFEKVVDNSDLFFFQKLKPGGDGNAIIMSSWFISCKKNNPILTRTRDLLREYWKKNDKLLDYFLFHFFLQLVLDKNKLYYDAIPKYDSGVPHILLSRLNDTYCREEFENICDRVSINKLSYKNIDTNKDDTFYAHFIEMR</sequence>
<dbReference type="SUPFAM" id="SSF53448">
    <property type="entry name" value="Nucleotide-diphospho-sugar transferases"/>
    <property type="match status" value="1"/>
</dbReference>
<reference evidence="1" key="1">
    <citation type="journal article" date="2020" name="FEMS Microbiol. Lett.">
        <title>Screening for texturing Leuconostoc and genomics behind polysaccharide production.</title>
        <authorList>
            <person name="Poulsen V.K."/>
            <person name="Koza A."/>
            <person name="Al-Nakeeb K."/>
            <person name="Oeregaard G."/>
        </authorList>
    </citation>
    <scope>NUCLEOTIDE SEQUENCE</scope>
    <source>
        <strain evidence="1">Ln5</strain>
    </source>
</reference>
<dbReference type="InterPro" id="IPR008441">
    <property type="entry name" value="AfumC-like_glycosyl_Trfase"/>
</dbReference>
<dbReference type="AlphaFoldDB" id="A0A7S6VFL0"/>
<dbReference type="Pfam" id="PF05704">
    <property type="entry name" value="Caps_synth"/>
    <property type="match status" value="1"/>
</dbReference>
<dbReference type="InterPro" id="IPR029044">
    <property type="entry name" value="Nucleotide-diphossugar_trans"/>
</dbReference>
<organism evidence="1">
    <name type="scientific">Leuconostoc mesenteroides</name>
    <dbReference type="NCBI Taxonomy" id="1245"/>
    <lineage>
        <taxon>Bacteria</taxon>
        <taxon>Bacillati</taxon>
        <taxon>Bacillota</taxon>
        <taxon>Bacilli</taxon>
        <taxon>Lactobacillales</taxon>
        <taxon>Lactobacillaceae</taxon>
        <taxon>Leuconostoc</taxon>
    </lineage>
</organism>